<dbReference type="RefSeq" id="WP_179169407.1">
    <property type="nucleotide sequence ID" value="NZ_CP058529.1"/>
</dbReference>
<evidence type="ECO:0000256" key="1">
    <source>
        <dbReference type="SAM" id="Phobius"/>
    </source>
</evidence>
<name>A0A7D5GBV9_9EURY</name>
<protein>
    <submittedName>
        <fullName evidence="2">Uncharacterized protein</fullName>
    </submittedName>
</protein>
<proteinExistence type="predicted"/>
<feature type="transmembrane region" description="Helical" evidence="1">
    <location>
        <begin position="49"/>
        <end position="68"/>
    </location>
</feature>
<evidence type="ECO:0000313" key="3">
    <source>
        <dbReference type="Proteomes" id="UP000509750"/>
    </source>
</evidence>
<sequence>MSDPSHSTDDDSRSTPRTDVRLVLGVAVLFALLGALLTRVADGGSIDGALAMSLAVLVVSAAVVVFGGEAVRTAADLFRP</sequence>
<evidence type="ECO:0000313" key="2">
    <source>
        <dbReference type="EMBL" id="QLG27832.1"/>
    </source>
</evidence>
<dbReference type="AlphaFoldDB" id="A0A7D5GBV9"/>
<keyword evidence="1" id="KW-0472">Membrane</keyword>
<keyword evidence="1" id="KW-1133">Transmembrane helix</keyword>
<reference evidence="2 3" key="1">
    <citation type="submission" date="2020-07" db="EMBL/GenBank/DDBJ databases">
        <title>Gai3-2, isolated from salt lake.</title>
        <authorList>
            <person name="Cui H."/>
            <person name="Shi X."/>
        </authorList>
    </citation>
    <scope>NUCLEOTIDE SEQUENCE [LARGE SCALE GENOMIC DNA]</scope>
    <source>
        <strain evidence="2 3">Gai3-2</strain>
    </source>
</reference>
<dbReference type="Proteomes" id="UP000509750">
    <property type="component" value="Chromosome"/>
</dbReference>
<dbReference type="EMBL" id="CP058529">
    <property type="protein sequence ID" value="QLG27832.1"/>
    <property type="molecule type" value="Genomic_DNA"/>
</dbReference>
<keyword evidence="3" id="KW-1185">Reference proteome</keyword>
<gene>
    <name evidence="2" type="ORF">HUG10_09825</name>
</gene>
<organism evidence="2 3">
    <name type="scientific">Halorarum halophilum</name>
    <dbReference type="NCBI Taxonomy" id="2743090"/>
    <lineage>
        <taxon>Archaea</taxon>
        <taxon>Methanobacteriati</taxon>
        <taxon>Methanobacteriota</taxon>
        <taxon>Stenosarchaea group</taxon>
        <taxon>Halobacteria</taxon>
        <taxon>Halobacteriales</taxon>
        <taxon>Haloferacaceae</taxon>
        <taxon>Halorarum</taxon>
    </lineage>
</organism>
<accession>A0A7D5GBV9</accession>
<dbReference type="KEGG" id="halg:HUG10_09825"/>
<dbReference type="GeneID" id="56029132"/>
<feature type="transmembrane region" description="Helical" evidence="1">
    <location>
        <begin position="20"/>
        <end position="37"/>
    </location>
</feature>
<keyword evidence="1" id="KW-0812">Transmembrane</keyword>